<sequence>MQEGHHDLEKSLQLAVKEPKHIHTSDGGAILALCVHCIAVDSGFDVHADRRLGSSRHAPATDWNGKFENEWVLEYTRKGFLSVFTIHCSLQAASGRMFLHAREQDNPSNMRYMGLTVSKYIPDVKQAQSESWEGTINEQDILRQSLHELLIDPLLASAMPSQDPVEEPKAFLASMRDKLPTLPASLSNRDVLLSMAALLGATALIYLYTNRRQRSTSS</sequence>
<protein>
    <submittedName>
        <fullName evidence="2">G12453 protein</fullName>
    </submittedName>
</protein>
<gene>
    <name evidence="2" type="primary">g12453</name>
    <name evidence="2" type="ORF">VP750_LOCUS11084</name>
</gene>
<organism evidence="2 3">
    <name type="scientific">Coccomyxa viridis</name>
    <dbReference type="NCBI Taxonomy" id="1274662"/>
    <lineage>
        <taxon>Eukaryota</taxon>
        <taxon>Viridiplantae</taxon>
        <taxon>Chlorophyta</taxon>
        <taxon>core chlorophytes</taxon>
        <taxon>Trebouxiophyceae</taxon>
        <taxon>Trebouxiophyceae incertae sedis</taxon>
        <taxon>Coccomyxaceae</taxon>
        <taxon>Coccomyxa</taxon>
    </lineage>
</organism>
<accession>A0ABP1GFV8</accession>
<proteinExistence type="predicted"/>
<dbReference type="Gene3D" id="3.40.1000.30">
    <property type="match status" value="1"/>
</dbReference>
<keyword evidence="1" id="KW-1133">Transmembrane helix</keyword>
<reference evidence="2 3" key="1">
    <citation type="submission" date="2024-06" db="EMBL/GenBank/DDBJ databases">
        <authorList>
            <person name="Kraege A."/>
            <person name="Thomma B."/>
        </authorList>
    </citation>
    <scope>NUCLEOTIDE SEQUENCE [LARGE SCALE GENOMIC DNA]</scope>
</reference>
<feature type="transmembrane region" description="Helical" evidence="1">
    <location>
        <begin position="191"/>
        <end position="209"/>
    </location>
</feature>
<keyword evidence="3" id="KW-1185">Reference proteome</keyword>
<evidence type="ECO:0000313" key="2">
    <source>
        <dbReference type="EMBL" id="CAL5229178.1"/>
    </source>
</evidence>
<dbReference type="EMBL" id="CAXHTA020000020">
    <property type="protein sequence ID" value="CAL5229178.1"/>
    <property type="molecule type" value="Genomic_DNA"/>
</dbReference>
<name>A0ABP1GFV8_9CHLO</name>
<keyword evidence="1" id="KW-0812">Transmembrane</keyword>
<evidence type="ECO:0000256" key="1">
    <source>
        <dbReference type="SAM" id="Phobius"/>
    </source>
</evidence>
<keyword evidence="1" id="KW-0472">Membrane</keyword>
<dbReference type="Proteomes" id="UP001497392">
    <property type="component" value="Unassembled WGS sequence"/>
</dbReference>
<comment type="caution">
    <text evidence="2">The sequence shown here is derived from an EMBL/GenBank/DDBJ whole genome shotgun (WGS) entry which is preliminary data.</text>
</comment>
<evidence type="ECO:0000313" key="3">
    <source>
        <dbReference type="Proteomes" id="UP001497392"/>
    </source>
</evidence>